<keyword evidence="16" id="KW-1185">Reference proteome</keyword>
<sequence length="732" mass="81942">MSFGKSRTVTLCSLANFINAADRAIMPIAIIPMAKEFNWNLRLQGYILSSFPIGYLTSQLFAHIFVRRFGTKAVLALAVFTWSLVTFATPFLAPLPFLLICSRIALGFGEGLALPTIFHIFSNYVPMEERSRSFSYLIALGSVGQTFAAVICPHIAWRIVFFVFGLIGFLWTFMWIVSYRDFNLTLGNIGNDEAFTHPSSKLGNKNYRWIEFISHWPLWAIYIAHFAMNWSSYIVMVWLPSYLTKTFDADPTNLSFTAFPYVMNCLLGVAAGHFADSLIQNRWTVLSVRRLMTAIGLLGPALFMLLFISVDNLLLAVVFISISMGLSACNSAGHLSNHADIAPNHAGITFAISNTLATIPGILAGPVTAELVVASHGRWFPVFILASGVNFVGAIIYQTLTNSIKESFIDENMQISDNTNITLKYNNRKLKSKHGQYPAWLSGHQHMLYFIGLGLADVDDLTVKGLRIIKNCKEVYLETYTTILQIDQKTLEEYLGIQIIPADRELVELSADTILNNARDHDVAFLVGGDPLSATTHTDLILRAVELNIPYKVIHNASIMNAIGSCGLQLYHFGETVSIVFWTDTWRPTSFCEKIVANRRRGLHTLCLLDIKIKEQDEASYMKKKKTYLPPRFMATSQAASQILESAKQLQVEDIINDKTLCVGAARIGWSDEKFVTTTLRRMADEVDLGRPLHSLVIVGQLHPLEIDYLKIHAIESSFDQLVLENNQSLNH</sequence>
<keyword evidence="7" id="KW-0808">Transferase</keyword>
<reference evidence="13" key="1">
    <citation type="submission" date="2021-02" db="EMBL/GenBank/DDBJ databases">
        <authorList>
            <person name="Nowell W R."/>
        </authorList>
    </citation>
    <scope>NUCLEOTIDE SEQUENCE</scope>
</reference>
<comment type="similarity">
    <text evidence="4">Belongs to the diphthine synthase family.</text>
</comment>
<dbReference type="InterPro" id="IPR011701">
    <property type="entry name" value="MFS"/>
</dbReference>
<feature type="transmembrane region" description="Helical" evidence="10">
    <location>
        <begin position="73"/>
        <end position="91"/>
    </location>
</feature>
<feature type="transmembrane region" description="Helical" evidence="10">
    <location>
        <begin position="347"/>
        <end position="367"/>
    </location>
</feature>
<dbReference type="Gene3D" id="3.40.1010.10">
    <property type="entry name" value="Cobalt-precorrin-4 Transmethylase, Domain 1"/>
    <property type="match status" value="1"/>
</dbReference>
<dbReference type="Gene3D" id="3.30.950.10">
    <property type="entry name" value="Methyltransferase, Cobalt-precorrin-4 Transmethylase, Domain 2"/>
    <property type="match status" value="1"/>
</dbReference>
<evidence type="ECO:0000256" key="6">
    <source>
        <dbReference type="ARBA" id="ARBA00022603"/>
    </source>
</evidence>
<keyword evidence="10" id="KW-1133">Transmembrane helix</keyword>
<dbReference type="InterPro" id="IPR020846">
    <property type="entry name" value="MFS_dom"/>
</dbReference>
<keyword evidence="6" id="KW-0489">Methyltransferase</keyword>
<name>A0A813P6V7_9BILA</name>
<evidence type="ECO:0000256" key="8">
    <source>
        <dbReference type="ARBA" id="ARBA00022691"/>
    </source>
</evidence>
<feature type="transmembrane region" description="Helical" evidence="10">
    <location>
        <begin position="157"/>
        <end position="177"/>
    </location>
</feature>
<dbReference type="InterPro" id="IPR044777">
    <property type="entry name" value="SLC17A9-like"/>
</dbReference>
<dbReference type="SUPFAM" id="SSF53790">
    <property type="entry name" value="Tetrapyrrole methylase"/>
    <property type="match status" value="1"/>
</dbReference>
<dbReference type="UniPathway" id="UPA00559"/>
<protein>
    <recommendedName>
        <fullName evidence="5">diphthine methyl ester synthase</fullName>
        <ecNumber evidence="5">2.1.1.314</ecNumber>
    </recommendedName>
</protein>
<dbReference type="Pfam" id="PF00590">
    <property type="entry name" value="TP_methylase"/>
    <property type="match status" value="1"/>
</dbReference>
<organism evidence="13 16">
    <name type="scientific">Rotaria sordida</name>
    <dbReference type="NCBI Taxonomy" id="392033"/>
    <lineage>
        <taxon>Eukaryota</taxon>
        <taxon>Metazoa</taxon>
        <taxon>Spiralia</taxon>
        <taxon>Gnathifera</taxon>
        <taxon>Rotifera</taxon>
        <taxon>Eurotatoria</taxon>
        <taxon>Bdelloidea</taxon>
        <taxon>Philodinida</taxon>
        <taxon>Philodinidae</taxon>
        <taxon>Rotaria</taxon>
    </lineage>
</organism>
<keyword evidence="8" id="KW-0949">S-adenosyl-L-methionine</keyword>
<evidence type="ECO:0000256" key="10">
    <source>
        <dbReference type="SAM" id="Phobius"/>
    </source>
</evidence>
<dbReference type="PANTHER" id="PTHR10882:SF0">
    <property type="entry name" value="DIPHTHINE METHYL ESTER SYNTHASE"/>
    <property type="match status" value="1"/>
</dbReference>
<comment type="function">
    <text evidence="1">S-adenosyl-L-methionine-dependent methyltransferase that catalyzes four methylations of the modified target histidine residue in translation elongation factor 2 (EF-2), to form an intermediate called diphthine methyl ester. The four successive methylation reactions represent the second step of diphthamide biosynthesis.</text>
</comment>
<comment type="pathway">
    <text evidence="3">Protein modification; peptidyl-diphthamide biosynthesis.</text>
</comment>
<feature type="transmembrane region" description="Helical" evidence="10">
    <location>
        <begin position="97"/>
        <end position="121"/>
    </location>
</feature>
<evidence type="ECO:0000313" key="15">
    <source>
        <dbReference type="EMBL" id="CAF3651462.1"/>
    </source>
</evidence>
<dbReference type="CDD" id="cd17380">
    <property type="entry name" value="MFS_SLC17A9_like"/>
    <property type="match status" value="1"/>
</dbReference>
<gene>
    <name evidence="15" type="ORF">JBS370_LOCUS6376</name>
    <name evidence="13" type="ORF">JXQ802_LOCUS1419</name>
    <name evidence="14" type="ORF">JXQ802_LOCUS1498</name>
    <name evidence="12" type="ORF">PYM288_LOCUS503</name>
</gene>
<comment type="subcellular location">
    <subcellularLocation>
        <location evidence="2">Membrane</location>
        <topology evidence="2">Multi-pass membrane protein</topology>
    </subcellularLocation>
</comment>
<dbReference type="InterPro" id="IPR000878">
    <property type="entry name" value="4pyrrol_Mease"/>
</dbReference>
<dbReference type="Gene3D" id="1.20.1250.20">
    <property type="entry name" value="MFS general substrate transporter like domains"/>
    <property type="match status" value="2"/>
</dbReference>
<evidence type="ECO:0000256" key="2">
    <source>
        <dbReference type="ARBA" id="ARBA00004141"/>
    </source>
</evidence>
<dbReference type="FunFam" id="3.30.950.10:FF:000004">
    <property type="entry name" value="Diphthine synthase putative"/>
    <property type="match status" value="1"/>
</dbReference>
<dbReference type="CDD" id="cd11647">
    <property type="entry name" value="DHP5_DphB"/>
    <property type="match status" value="1"/>
</dbReference>
<dbReference type="GO" id="GO:0141133">
    <property type="term" value="F:diphthine methyl ester synthase activity"/>
    <property type="evidence" value="ECO:0007669"/>
    <property type="project" value="UniProtKB-EC"/>
</dbReference>
<dbReference type="NCBIfam" id="TIGR00522">
    <property type="entry name" value="dph5"/>
    <property type="match status" value="1"/>
</dbReference>
<dbReference type="InterPro" id="IPR014777">
    <property type="entry name" value="4pyrrole_Mease_sub1"/>
</dbReference>
<feature type="transmembrane region" description="Helical" evidence="10">
    <location>
        <begin position="291"/>
        <end position="308"/>
    </location>
</feature>
<comment type="caution">
    <text evidence="13">The sequence shown here is derived from an EMBL/GenBank/DDBJ whole genome shotgun (WGS) entry which is preliminary data.</text>
</comment>
<proteinExistence type="inferred from homology"/>
<dbReference type="InterPro" id="IPR036259">
    <property type="entry name" value="MFS_trans_sf"/>
</dbReference>
<dbReference type="PROSITE" id="PS50850">
    <property type="entry name" value="MFS"/>
    <property type="match status" value="1"/>
</dbReference>
<dbReference type="EC" id="2.1.1.314" evidence="5"/>
<evidence type="ECO:0000256" key="9">
    <source>
        <dbReference type="ARBA" id="ARBA00048752"/>
    </source>
</evidence>
<feature type="domain" description="Major facilitator superfamily (MFS) profile" evidence="11">
    <location>
        <begin position="8"/>
        <end position="405"/>
    </location>
</feature>
<dbReference type="FunFam" id="3.40.1010.10:FF:000004">
    <property type="entry name" value="Putative diphthine synthase"/>
    <property type="match status" value="1"/>
</dbReference>
<dbReference type="PANTHER" id="PTHR10882">
    <property type="entry name" value="DIPHTHINE SYNTHASE"/>
    <property type="match status" value="1"/>
</dbReference>
<feature type="transmembrane region" description="Helical" evidence="10">
    <location>
        <begin position="259"/>
        <end position="279"/>
    </location>
</feature>
<dbReference type="Proteomes" id="UP000663870">
    <property type="component" value="Unassembled WGS sequence"/>
</dbReference>
<dbReference type="EMBL" id="CAJNOL010000015">
    <property type="protein sequence ID" value="CAF0746244.1"/>
    <property type="molecule type" value="Genomic_DNA"/>
</dbReference>
<feature type="transmembrane region" description="Helical" evidence="10">
    <location>
        <begin position="314"/>
        <end position="335"/>
    </location>
</feature>
<evidence type="ECO:0000256" key="7">
    <source>
        <dbReference type="ARBA" id="ARBA00022679"/>
    </source>
</evidence>
<evidence type="ECO:0000313" key="12">
    <source>
        <dbReference type="EMBL" id="CAF0725113.1"/>
    </source>
</evidence>
<feature type="transmembrane region" description="Helical" evidence="10">
    <location>
        <begin position="44"/>
        <end position="66"/>
    </location>
</feature>
<accession>A0A813P6V7</accession>
<dbReference type="SUPFAM" id="SSF103473">
    <property type="entry name" value="MFS general substrate transporter"/>
    <property type="match status" value="1"/>
</dbReference>
<evidence type="ECO:0000313" key="13">
    <source>
        <dbReference type="EMBL" id="CAF0746244.1"/>
    </source>
</evidence>
<dbReference type="Proteomes" id="UP000663854">
    <property type="component" value="Unassembled WGS sequence"/>
</dbReference>
<feature type="transmembrane region" description="Helical" evidence="10">
    <location>
        <begin position="133"/>
        <end position="151"/>
    </location>
</feature>
<dbReference type="GO" id="GO:0016020">
    <property type="term" value="C:membrane"/>
    <property type="evidence" value="ECO:0007669"/>
    <property type="project" value="UniProtKB-SubCell"/>
</dbReference>
<feature type="transmembrane region" description="Helical" evidence="10">
    <location>
        <begin position="379"/>
        <end position="397"/>
    </location>
</feature>
<dbReference type="AlphaFoldDB" id="A0A813P6V7"/>
<evidence type="ECO:0000313" key="16">
    <source>
        <dbReference type="Proteomes" id="UP000663870"/>
    </source>
</evidence>
<keyword evidence="10" id="KW-0472">Membrane</keyword>
<evidence type="ECO:0000313" key="14">
    <source>
        <dbReference type="EMBL" id="CAF0747622.1"/>
    </source>
</evidence>
<feature type="transmembrane region" description="Helical" evidence="10">
    <location>
        <begin position="218"/>
        <end position="239"/>
    </location>
</feature>
<dbReference type="Proteomes" id="UP000663836">
    <property type="component" value="Unassembled WGS sequence"/>
</dbReference>
<keyword evidence="10" id="KW-0812">Transmembrane</keyword>
<dbReference type="FunFam" id="1.20.1250.20:FF:000452">
    <property type="entry name" value="sialin-like isoform X1"/>
    <property type="match status" value="1"/>
</dbReference>
<evidence type="ECO:0000256" key="5">
    <source>
        <dbReference type="ARBA" id="ARBA00011927"/>
    </source>
</evidence>
<evidence type="ECO:0000256" key="1">
    <source>
        <dbReference type="ARBA" id="ARBA00004006"/>
    </source>
</evidence>
<dbReference type="EMBL" id="CAJOBD010000350">
    <property type="protein sequence ID" value="CAF3651462.1"/>
    <property type="molecule type" value="Genomic_DNA"/>
</dbReference>
<dbReference type="GO" id="GO:0015291">
    <property type="term" value="F:secondary active transmembrane transporter activity"/>
    <property type="evidence" value="ECO:0007669"/>
    <property type="project" value="UniProtKB-ARBA"/>
</dbReference>
<evidence type="ECO:0000259" key="11">
    <source>
        <dbReference type="PROSITE" id="PS50850"/>
    </source>
</evidence>
<dbReference type="GO" id="GO:0032259">
    <property type="term" value="P:methylation"/>
    <property type="evidence" value="ECO:0007669"/>
    <property type="project" value="UniProtKB-KW"/>
</dbReference>
<evidence type="ECO:0000256" key="3">
    <source>
        <dbReference type="ARBA" id="ARBA00005156"/>
    </source>
</evidence>
<dbReference type="EMBL" id="CAJNOL010000016">
    <property type="protein sequence ID" value="CAF0747622.1"/>
    <property type="molecule type" value="Genomic_DNA"/>
</dbReference>
<dbReference type="Pfam" id="PF07690">
    <property type="entry name" value="MFS_1"/>
    <property type="match status" value="1"/>
</dbReference>
<dbReference type="GO" id="GO:0017183">
    <property type="term" value="P:protein histidyl modification to diphthamide"/>
    <property type="evidence" value="ECO:0007669"/>
    <property type="project" value="UniProtKB-UniPathway"/>
</dbReference>
<comment type="catalytic activity">
    <reaction evidence="9">
        <text>2-[(3S)-amino-3-carboxypropyl]-L-histidyl-[translation elongation factor 2] + 4 S-adenosyl-L-methionine = diphthine methyl ester-[translation elongation factor 2] + 4 S-adenosyl-L-homocysteine + 3 H(+)</text>
        <dbReference type="Rhea" id="RHEA:42652"/>
        <dbReference type="Rhea" id="RHEA-COMP:9749"/>
        <dbReference type="Rhea" id="RHEA-COMP:10173"/>
        <dbReference type="ChEBI" id="CHEBI:15378"/>
        <dbReference type="ChEBI" id="CHEBI:57856"/>
        <dbReference type="ChEBI" id="CHEBI:59789"/>
        <dbReference type="ChEBI" id="CHEBI:73995"/>
        <dbReference type="ChEBI" id="CHEBI:79005"/>
        <dbReference type="EC" id="2.1.1.314"/>
    </reaction>
</comment>
<dbReference type="InterPro" id="IPR004551">
    <property type="entry name" value="Dphthn_synthase"/>
</dbReference>
<dbReference type="InterPro" id="IPR035996">
    <property type="entry name" value="4pyrrol_Methylase_sf"/>
</dbReference>
<dbReference type="InterPro" id="IPR014776">
    <property type="entry name" value="4pyrrole_Mease_sub2"/>
</dbReference>
<dbReference type="EMBL" id="CAJNOH010000002">
    <property type="protein sequence ID" value="CAF0725113.1"/>
    <property type="molecule type" value="Genomic_DNA"/>
</dbReference>
<evidence type="ECO:0000256" key="4">
    <source>
        <dbReference type="ARBA" id="ARBA00006729"/>
    </source>
</evidence>